<feature type="region of interest" description="Disordered" evidence="7">
    <location>
        <begin position="283"/>
        <end position="304"/>
    </location>
</feature>
<keyword evidence="4 8" id="KW-0812">Transmembrane</keyword>
<evidence type="ECO:0000256" key="7">
    <source>
        <dbReference type="SAM" id="MobiDB-lite"/>
    </source>
</evidence>
<dbReference type="CDD" id="cd00060">
    <property type="entry name" value="FHA"/>
    <property type="match status" value="1"/>
</dbReference>
<reference evidence="10 11" key="1">
    <citation type="submission" date="2022-07" db="EMBL/GenBank/DDBJ databases">
        <title>Novel species in genus cellulomonas.</title>
        <authorList>
            <person name="Ye L."/>
        </authorList>
    </citation>
    <scope>NUCLEOTIDE SEQUENCE [LARGE SCALE GENOMIC DNA]</scope>
    <source>
        <strain evidence="11">zg-Y338</strain>
    </source>
</reference>
<dbReference type="InterPro" id="IPR010432">
    <property type="entry name" value="RDD"/>
</dbReference>
<evidence type="ECO:0000256" key="2">
    <source>
        <dbReference type="ARBA" id="ARBA00022475"/>
    </source>
</evidence>
<evidence type="ECO:0000256" key="4">
    <source>
        <dbReference type="ARBA" id="ARBA00022692"/>
    </source>
</evidence>
<keyword evidence="11" id="KW-1185">Reference proteome</keyword>
<keyword evidence="6 8" id="KW-0472">Membrane</keyword>
<dbReference type="InterPro" id="IPR008984">
    <property type="entry name" value="SMAD_FHA_dom_sf"/>
</dbReference>
<feature type="region of interest" description="Disordered" evidence="7">
    <location>
        <begin position="163"/>
        <end position="231"/>
    </location>
</feature>
<dbReference type="PANTHER" id="PTHR36115:SF6">
    <property type="entry name" value="PROLINE-RICH ANTIGEN HOMOLOG"/>
    <property type="match status" value="1"/>
</dbReference>
<evidence type="ECO:0000259" key="9">
    <source>
        <dbReference type="PROSITE" id="PS50006"/>
    </source>
</evidence>
<dbReference type="PANTHER" id="PTHR36115">
    <property type="entry name" value="PROLINE-RICH ANTIGEN HOMOLOG-RELATED"/>
    <property type="match status" value="1"/>
</dbReference>
<organism evidence="10 11">
    <name type="scientific">Cellulomonas chengniuliangii</name>
    <dbReference type="NCBI Taxonomy" id="2968084"/>
    <lineage>
        <taxon>Bacteria</taxon>
        <taxon>Bacillati</taxon>
        <taxon>Actinomycetota</taxon>
        <taxon>Actinomycetes</taxon>
        <taxon>Micrococcales</taxon>
        <taxon>Cellulomonadaceae</taxon>
        <taxon>Cellulomonas</taxon>
    </lineage>
</organism>
<dbReference type="Proteomes" id="UP001316189">
    <property type="component" value="Chromosome"/>
</dbReference>
<accession>A0ABY5L1B7</accession>
<evidence type="ECO:0000256" key="6">
    <source>
        <dbReference type="ARBA" id="ARBA00023136"/>
    </source>
</evidence>
<feature type="transmembrane region" description="Helical" evidence="8">
    <location>
        <begin position="21"/>
        <end position="44"/>
    </location>
</feature>
<dbReference type="EMBL" id="CP101988">
    <property type="protein sequence ID" value="UUI76444.1"/>
    <property type="molecule type" value="Genomic_DNA"/>
</dbReference>
<dbReference type="SUPFAM" id="SSF49879">
    <property type="entry name" value="SMAD/FHA domain"/>
    <property type="match status" value="1"/>
</dbReference>
<dbReference type="Gene3D" id="2.60.200.20">
    <property type="match status" value="1"/>
</dbReference>
<protein>
    <submittedName>
        <fullName evidence="10">RDD family protein</fullName>
    </submittedName>
</protein>
<dbReference type="RefSeq" id="WP_227568714.1">
    <property type="nucleotide sequence ID" value="NZ_CP101988.1"/>
</dbReference>
<dbReference type="PROSITE" id="PS50006">
    <property type="entry name" value="FHA_DOMAIN"/>
    <property type="match status" value="1"/>
</dbReference>
<evidence type="ECO:0000256" key="1">
    <source>
        <dbReference type="ARBA" id="ARBA00004651"/>
    </source>
</evidence>
<evidence type="ECO:0000256" key="8">
    <source>
        <dbReference type="SAM" id="Phobius"/>
    </source>
</evidence>
<keyword evidence="3" id="KW-0597">Phosphoprotein</keyword>
<dbReference type="Pfam" id="PF06271">
    <property type="entry name" value="RDD"/>
    <property type="match status" value="1"/>
</dbReference>
<dbReference type="SMART" id="SM00240">
    <property type="entry name" value="FHA"/>
    <property type="match status" value="1"/>
</dbReference>
<feature type="transmembrane region" description="Helical" evidence="8">
    <location>
        <begin position="64"/>
        <end position="85"/>
    </location>
</feature>
<dbReference type="Pfam" id="PF00498">
    <property type="entry name" value="FHA"/>
    <property type="match status" value="1"/>
</dbReference>
<evidence type="ECO:0000313" key="10">
    <source>
        <dbReference type="EMBL" id="UUI76444.1"/>
    </source>
</evidence>
<name>A0ABY5L1B7_9CELL</name>
<feature type="transmembrane region" description="Helical" evidence="8">
    <location>
        <begin position="121"/>
        <end position="143"/>
    </location>
</feature>
<keyword evidence="5 8" id="KW-1133">Transmembrane helix</keyword>
<sequence length="442" mass="46019">MTSAAPRYLVPAPSAPLGRRALASLVDAVLLVPVAVAPLGSVLAEWLRQLTDSGWDAVDSPPGALGTMAVATALGGALGVVQWWAHGVHGWTIGRRLTGLRTVDVRTGDPIGMWRALQRTVLIAGGALACLVGQFLVLASPLFDGSGRGRGWHDRLTGAEVVDVRGRATTRRPARSGPARGRRPEHVELEPVSVEHLAAPGGAGRVEQPTGPAALPRTAGQPRAQDAHAAAARRLDALLADRRPATGGLVLPPLREPGVSPDVDTRMMAVVRPVQFAGDAAARRDAVADRQPAHGQPVDDSLDPALELTHRAPARALEPLAAPEPSGDPSVAEIELHDGRLVRVASAAVVGRNPVAVDGVQVVRVVDPGRSVSKTHLQIGVEGDAVWVADRGSTNGTLVTLADGQQIVCGPEQHVRLPVGATVSFGNCGLRLIRGPRARQQA</sequence>
<evidence type="ECO:0000313" key="11">
    <source>
        <dbReference type="Proteomes" id="UP001316189"/>
    </source>
</evidence>
<feature type="compositionally biased region" description="Basic and acidic residues" evidence="7">
    <location>
        <begin position="283"/>
        <end position="292"/>
    </location>
</feature>
<gene>
    <name evidence="10" type="ORF">NP064_05995</name>
</gene>
<feature type="domain" description="FHA" evidence="9">
    <location>
        <begin position="348"/>
        <end position="400"/>
    </location>
</feature>
<evidence type="ECO:0000256" key="5">
    <source>
        <dbReference type="ARBA" id="ARBA00022989"/>
    </source>
</evidence>
<dbReference type="InterPro" id="IPR000253">
    <property type="entry name" value="FHA_dom"/>
</dbReference>
<comment type="subcellular location">
    <subcellularLocation>
        <location evidence="1">Cell membrane</location>
        <topology evidence="1">Multi-pass membrane protein</topology>
    </subcellularLocation>
</comment>
<keyword evidence="2" id="KW-1003">Cell membrane</keyword>
<dbReference type="InterPro" id="IPR051791">
    <property type="entry name" value="Pra-immunoreactive"/>
</dbReference>
<proteinExistence type="predicted"/>
<evidence type="ECO:0000256" key="3">
    <source>
        <dbReference type="ARBA" id="ARBA00022553"/>
    </source>
</evidence>